<accession>A0A4Y2R5J9</accession>
<evidence type="ECO:0000313" key="2">
    <source>
        <dbReference type="Proteomes" id="UP000499080"/>
    </source>
</evidence>
<sequence length="95" mass="10675">MWACTIYDRDIILYLCGVVRYSEYRSDIVEYLVLIGKPLESYVMAKRHPLGVVSWGKLERGLPAHVSSSSSDHCSKLRGSSKIALVLLGTLIYLI</sequence>
<proteinExistence type="predicted"/>
<reference evidence="1 2" key="1">
    <citation type="journal article" date="2019" name="Sci. Rep.">
        <title>Orb-weaving spider Araneus ventricosus genome elucidates the spidroin gene catalogue.</title>
        <authorList>
            <person name="Kono N."/>
            <person name="Nakamura H."/>
            <person name="Ohtoshi R."/>
            <person name="Moran D.A.P."/>
            <person name="Shinohara A."/>
            <person name="Yoshida Y."/>
            <person name="Fujiwara M."/>
            <person name="Mori M."/>
            <person name="Tomita M."/>
            <person name="Arakawa K."/>
        </authorList>
    </citation>
    <scope>NUCLEOTIDE SEQUENCE [LARGE SCALE GENOMIC DNA]</scope>
</reference>
<protein>
    <submittedName>
        <fullName evidence="1">Uncharacterized protein</fullName>
    </submittedName>
</protein>
<dbReference type="Proteomes" id="UP000499080">
    <property type="component" value="Unassembled WGS sequence"/>
</dbReference>
<gene>
    <name evidence="1" type="ORF">AVEN_125183_1</name>
</gene>
<comment type="caution">
    <text evidence="1">The sequence shown here is derived from an EMBL/GenBank/DDBJ whole genome shotgun (WGS) entry which is preliminary data.</text>
</comment>
<dbReference type="EMBL" id="BGPR01015762">
    <property type="protein sequence ID" value="GBN70509.1"/>
    <property type="molecule type" value="Genomic_DNA"/>
</dbReference>
<evidence type="ECO:0000313" key="1">
    <source>
        <dbReference type="EMBL" id="GBN70509.1"/>
    </source>
</evidence>
<keyword evidence="2" id="KW-1185">Reference proteome</keyword>
<organism evidence="1 2">
    <name type="scientific">Araneus ventricosus</name>
    <name type="common">Orbweaver spider</name>
    <name type="synonym">Epeira ventricosa</name>
    <dbReference type="NCBI Taxonomy" id="182803"/>
    <lineage>
        <taxon>Eukaryota</taxon>
        <taxon>Metazoa</taxon>
        <taxon>Ecdysozoa</taxon>
        <taxon>Arthropoda</taxon>
        <taxon>Chelicerata</taxon>
        <taxon>Arachnida</taxon>
        <taxon>Araneae</taxon>
        <taxon>Araneomorphae</taxon>
        <taxon>Entelegynae</taxon>
        <taxon>Araneoidea</taxon>
        <taxon>Araneidae</taxon>
        <taxon>Araneus</taxon>
    </lineage>
</organism>
<name>A0A4Y2R5J9_ARAVE</name>
<dbReference type="AlphaFoldDB" id="A0A4Y2R5J9"/>